<organism evidence="3">
    <name type="scientific">Neospora caninum (strain Liverpool)</name>
    <dbReference type="NCBI Taxonomy" id="572307"/>
    <lineage>
        <taxon>Eukaryota</taxon>
        <taxon>Sar</taxon>
        <taxon>Alveolata</taxon>
        <taxon>Apicomplexa</taxon>
        <taxon>Conoidasida</taxon>
        <taxon>Coccidia</taxon>
        <taxon>Eucoccidiorida</taxon>
        <taxon>Eimeriorina</taxon>
        <taxon>Sarcocystidae</taxon>
        <taxon>Neospora</taxon>
    </lineage>
</organism>
<accession>A0A0F7U4V9</accession>
<feature type="compositionally biased region" description="Acidic residues" evidence="1">
    <location>
        <begin position="328"/>
        <end position="337"/>
    </location>
</feature>
<proteinExistence type="predicted"/>
<dbReference type="InterPro" id="IPR033646">
    <property type="entry name" value="CLU-central"/>
</dbReference>
<dbReference type="InterPro" id="IPR011990">
    <property type="entry name" value="TPR-like_helical_dom_sf"/>
</dbReference>
<feature type="compositionally biased region" description="Basic and acidic residues" evidence="1">
    <location>
        <begin position="1887"/>
        <end position="1900"/>
    </location>
</feature>
<dbReference type="InterPro" id="IPR027523">
    <property type="entry name" value="CLU_prot"/>
</dbReference>
<feature type="compositionally biased region" description="Basic and acidic residues" evidence="1">
    <location>
        <begin position="1245"/>
        <end position="1254"/>
    </location>
</feature>
<evidence type="ECO:0000256" key="1">
    <source>
        <dbReference type="SAM" id="MobiDB-lite"/>
    </source>
</evidence>
<feature type="region of interest" description="Disordered" evidence="1">
    <location>
        <begin position="1912"/>
        <end position="1950"/>
    </location>
</feature>
<feature type="compositionally biased region" description="Basic and acidic residues" evidence="1">
    <location>
        <begin position="1930"/>
        <end position="1941"/>
    </location>
</feature>
<reference evidence="3" key="1">
    <citation type="journal article" date="2015" name="PLoS ONE">
        <title>Comprehensive Evaluation of Toxoplasma gondii VEG and Neospora caninum LIV Genomes with Tachyzoite Stage Transcriptome and Proteome Defines Novel Transcript Features.</title>
        <authorList>
            <person name="Ramaprasad A."/>
            <person name="Mourier T."/>
            <person name="Naeem R."/>
            <person name="Malas T.B."/>
            <person name="Moussa E."/>
            <person name="Panigrahi A."/>
            <person name="Vermont S.J."/>
            <person name="Otto T.D."/>
            <person name="Wastling J."/>
            <person name="Pain A."/>
        </authorList>
    </citation>
    <scope>NUCLEOTIDE SEQUENCE</scope>
    <source>
        <strain evidence="3">Liverpool</strain>
    </source>
</reference>
<dbReference type="GO" id="GO:0005737">
    <property type="term" value="C:cytoplasm"/>
    <property type="evidence" value="ECO:0007669"/>
    <property type="project" value="TreeGrafter"/>
</dbReference>
<feature type="region of interest" description="Disordered" evidence="1">
    <location>
        <begin position="303"/>
        <end position="340"/>
    </location>
</feature>
<feature type="region of interest" description="Disordered" evidence="1">
    <location>
        <begin position="1245"/>
        <end position="1285"/>
    </location>
</feature>
<protein>
    <recommendedName>
        <fullName evidence="2">CLU central domain-containing protein</fullName>
    </recommendedName>
</protein>
<evidence type="ECO:0000313" key="3">
    <source>
        <dbReference type="EMBL" id="CEL64814.1"/>
    </source>
</evidence>
<evidence type="ECO:0000259" key="2">
    <source>
        <dbReference type="Pfam" id="PF12807"/>
    </source>
</evidence>
<dbReference type="Gene3D" id="1.25.40.10">
    <property type="entry name" value="Tetratricopeptide repeat domain"/>
    <property type="match status" value="1"/>
</dbReference>
<feature type="compositionally biased region" description="Basic and acidic residues" evidence="1">
    <location>
        <begin position="658"/>
        <end position="700"/>
    </location>
</feature>
<feature type="region of interest" description="Disordered" evidence="1">
    <location>
        <begin position="1867"/>
        <end position="1900"/>
    </location>
</feature>
<feature type="domain" description="CLU central" evidence="2">
    <location>
        <begin position="1149"/>
        <end position="1207"/>
    </location>
</feature>
<feature type="region of interest" description="Disordered" evidence="1">
    <location>
        <begin position="651"/>
        <end position="717"/>
    </location>
</feature>
<gene>
    <name evidence="3" type="ORF">BN1204_006880</name>
</gene>
<dbReference type="PANTHER" id="PTHR12601:SF6">
    <property type="entry name" value="CLUSTERED MITOCHONDRIA PROTEIN HOMOLOG"/>
    <property type="match status" value="1"/>
</dbReference>
<dbReference type="EMBL" id="LN714476">
    <property type="protein sequence ID" value="CEL64814.1"/>
    <property type="molecule type" value="Genomic_DNA"/>
</dbReference>
<dbReference type="Pfam" id="PF12807">
    <property type="entry name" value="eIF3_p135"/>
    <property type="match status" value="1"/>
</dbReference>
<feature type="compositionally biased region" description="Acidic residues" evidence="1">
    <location>
        <begin position="1255"/>
        <end position="1265"/>
    </location>
</feature>
<feature type="compositionally biased region" description="Polar residues" evidence="1">
    <location>
        <begin position="312"/>
        <end position="327"/>
    </location>
</feature>
<dbReference type="PANTHER" id="PTHR12601">
    <property type="entry name" value="EUKARYOTIC TRANSLATION INITIATION FACTOR 3 SUBUNIT EIF-3"/>
    <property type="match status" value="1"/>
</dbReference>
<feature type="compositionally biased region" description="Basic and acidic residues" evidence="1">
    <location>
        <begin position="1867"/>
        <end position="1879"/>
    </location>
</feature>
<sequence length="2310" mass="260362">MLRLAEASLQGQSREDAVYGNGERNEKASSFATGQAAVAVKVSYFSLRVEVAQALQEGAPLALAVMYRDENLSRVCQQPERVVFRSVYSRRPKEPLIMDIDRTFILPFFHIFPSGRPAIDIVIVHESTKKLRKEIAWARLDLGLSYRRLGGLSKTREYPLFARMKSAAPAGIIKLAARLAHFPDGSFSSGFLWDLDALKHKADALVDGVERGHRAADGTRLKSLDAKETMPDQGQLPKARGSLDCLPEPEWTGTWYREDELRVTRARRQRLVHEAQQLQRFEEVELGDCVEPEKLSAQLRAAERRANAGENQETGRSAQATPAWQQDGSEDSTEDEEEKRRLEMELRRVRRRQKEARTVLFGGDREAAQAMRNIRARALELALDKNSTSLRSAPRPLIDVLGEERDDESCPVTVFPQLHVKAADCSIKNFASLFLETSPEEMFALCPVPLFSPDRIFRNINKFLKKGSSASESTSLWLHSPQHVCNKLLDKVVSRDLSSARVTDETDPKKNTLYSHLFASCQCVSASSAFSFVATNVAIEIVERHLFGISENSLFLGSLPFDNPHPSGLLMCTKAQRETEESEKRDTIVESLKHLQQRIVRAQQRAHHAASIAALEAKRRRGEALSKEERKNLAAWKETAVEEKLQLQRKSSRAARWTGRDSRSFAEGERWPEPREDVCAGEGGRNRDGASVRVSDEKGLRQGWKRQLTGPDEGFRRFESSSQEGAVAREDSVAAVHAARKRWANFEKNFVFDGLERQARERRKTLEVLKRQWTGGDLDLRLLPDNHPFSVFRLFKFDKMFMAKPRTEEASSGGQLAILVLGDEEHDIEEASKLYGIEIQAQNLMNDAIVELKRRGGLQTEANGDSARGVSTKRGLGRDSLTALQVHVMAAIDYKGFRVVVFALPATVPRLLNWPQPVASQLSEELAFVEQRLNLASLVKPQTWKGSFKTDEVIMKTVLLSLDPSSDDAVVFYRLCFAFPQMDSFSLEDEQQPRSSAYVSQGKRREKICERIRCNAFVHARDIEMAIRHQPPTQLSAVDRACRQLLHVVKTAKTGNASHLAGLQRLSRGAVTSTYLDPLVHSPIVNMYAPDEILMKFLLGHTPSGYKETGEPSTAGPFPNCRARRLAAAVRTEILNKALAELEGMPPCTPSDSISLTHFFHLRGINMRLLGHMIRGTRAAWLQHMLQVEVVARTVKRILKDVLRSLVFSAHGYLQTARARAQGASMRRLLKRPSFDLSAAREMRDFHPGDHTPEESSESDDDDDTSSIFSRTTTDDSVEQQHHAGGKVKLGYPRESLLREAALNVPFGIASQLLDDVPYLRDLMSQTFRHFSWADILLLNLFNLTLGDSSESDEFWASFLTARCSEYFGLEAASIAKSRISRTALYIAMQHHCGISFLPDAGSLNTMRPSTHPLQPSHLRVWLPGLRRTLELPSRLPLLQLVKNPGMIPLHCQQDSDLVVSPSPSQILLAKFIGHTLVQCAVPLWRVWDVVERGLDSNNLLAAYVSTKAHPLLIRQNSWHLPNAVLDVVGGAIRFGVWKVARYLAERCLNFYPESHAAATQNRLMAFLAELHGSGLPPSNPRLVNLTGACGRAIKDHWEDTHPVRLDLLTYQAWHMHVSGDLSECAWLLHCALTVAATMIGHRSYTDRNEVRKLLMLTSLSLKPFREQLEVTTPRQVTNLRMAGLLRLLARSKLLWLLEGDQKRKCQTFSNPGYRNNLATEACNCLQWALDAYDFHLGTETLLTVGTAYELALAIFLLRKSTRSDEALFLVETAARLAEAALRVRTKLFGRQHVTTLNTALLLGLLLADQGKHRRAMSLIEAVIRNSFIRTLWCLPDAFFYDTFHTHGRVIQPDVLHDALLAHRKRREEAAATEKRDGDGEQEQQEEDRAKNPTQDRLKDISAIESGRVLQFKDGGSAGQKPTFRFARLSRSENEVEKNEPQEADDEDDEPVALVTFAEQSRDSYAFLTHQDEAPSDLLIPAIQDLEDTLIRIYINHGIDSALERRLCSLFLTLDVIERKGYQPMAVMLARYEQTSAGDDDQCCGYLRWLLDSSASSEMQALEYIQHYPNKKSRAEIFNPDGDLSFAICHGPPPTKGSKYSTALDRFVNELVCKAQAAVVDVHRRLLGGEKPKLFARTELPSWKRKLVKAMQKMWCILILLDVYRKRVPPDNDAEMQKPKQSPCRALPDELDPKMVRATVALLGKEKFQELFPNQPVGDATVQKLSEEEISRHAYANTRTNIRLPLDLRSEALDMLASLLYHFMDVRVFRQRWKRRFKDSRGAVHAENTDDMNNSVVHLTEFEKPDGANS</sequence>
<name>A0A0F7U4V9_NEOCL</name>